<feature type="chain" id="PRO_5045465410" description="HdeA/HdeB family protein" evidence="1">
    <location>
        <begin position="23"/>
        <end position="103"/>
    </location>
</feature>
<dbReference type="RefSeq" id="WP_264225082.1">
    <property type="nucleotide sequence ID" value="NZ_CP107716.1"/>
</dbReference>
<gene>
    <name evidence="2" type="ORF">OF122_15455</name>
</gene>
<keyword evidence="3" id="KW-1185">Reference proteome</keyword>
<organism evidence="2 3">
    <name type="scientific">Pelagibacterium flavum</name>
    <dbReference type="NCBI Taxonomy" id="2984530"/>
    <lineage>
        <taxon>Bacteria</taxon>
        <taxon>Pseudomonadati</taxon>
        <taxon>Pseudomonadota</taxon>
        <taxon>Alphaproteobacteria</taxon>
        <taxon>Hyphomicrobiales</taxon>
        <taxon>Devosiaceae</taxon>
        <taxon>Pelagibacterium</taxon>
    </lineage>
</organism>
<accession>A0ABY6IQC6</accession>
<evidence type="ECO:0008006" key="4">
    <source>
        <dbReference type="Google" id="ProtNLM"/>
    </source>
</evidence>
<reference evidence="2" key="1">
    <citation type="submission" date="2022-10" db="EMBL/GenBank/DDBJ databases">
        <title>YIM 151497 complete genome.</title>
        <authorList>
            <person name="Chen X."/>
        </authorList>
    </citation>
    <scope>NUCLEOTIDE SEQUENCE</scope>
    <source>
        <strain evidence="2">YIM 151497</strain>
    </source>
</reference>
<evidence type="ECO:0000256" key="1">
    <source>
        <dbReference type="SAM" id="SignalP"/>
    </source>
</evidence>
<dbReference type="Proteomes" id="UP001163882">
    <property type="component" value="Chromosome"/>
</dbReference>
<sequence length="103" mass="11755">MKHAIATAILVASVLLSASAPAYTIKGGVLCDEIMAEHEVEDYHNMNRWWLLGYFTARNMYEDADVGYGIDDEVIYERAYKFCSANLVKNWDDAAYSVYNDMR</sequence>
<protein>
    <recommendedName>
        <fullName evidence="4">HdeA/HdeB family protein</fullName>
    </recommendedName>
</protein>
<keyword evidence="1" id="KW-0732">Signal</keyword>
<evidence type="ECO:0000313" key="2">
    <source>
        <dbReference type="EMBL" id="UYQ71430.1"/>
    </source>
</evidence>
<evidence type="ECO:0000313" key="3">
    <source>
        <dbReference type="Proteomes" id="UP001163882"/>
    </source>
</evidence>
<proteinExistence type="predicted"/>
<feature type="signal peptide" evidence="1">
    <location>
        <begin position="1"/>
        <end position="22"/>
    </location>
</feature>
<dbReference type="EMBL" id="CP107716">
    <property type="protein sequence ID" value="UYQ71430.1"/>
    <property type="molecule type" value="Genomic_DNA"/>
</dbReference>
<name>A0ABY6IQC6_9HYPH</name>